<organism evidence="1 2">
    <name type="scientific">Phaeosphaeria nodorum (strain SN15 / ATCC MYA-4574 / FGSC 10173)</name>
    <name type="common">Glume blotch fungus</name>
    <name type="synonym">Parastagonospora nodorum</name>
    <dbReference type="NCBI Taxonomy" id="321614"/>
    <lineage>
        <taxon>Eukaryota</taxon>
        <taxon>Fungi</taxon>
        <taxon>Dikarya</taxon>
        <taxon>Ascomycota</taxon>
        <taxon>Pezizomycotina</taxon>
        <taxon>Dothideomycetes</taxon>
        <taxon>Pleosporomycetidae</taxon>
        <taxon>Pleosporales</taxon>
        <taxon>Pleosporineae</taxon>
        <taxon>Phaeosphaeriaceae</taxon>
        <taxon>Parastagonospora</taxon>
    </lineage>
</organism>
<proteinExistence type="predicted"/>
<accession>Q0UYY4</accession>
<dbReference type="RefSeq" id="XP_001793619.1">
    <property type="nucleotide sequence ID" value="XM_001793567.1"/>
</dbReference>
<dbReference type="KEGG" id="pno:SNOG_03030"/>
<dbReference type="AlphaFoldDB" id="Q0UYY4"/>
<reference evidence="2" key="1">
    <citation type="journal article" date="2007" name="Plant Cell">
        <title>Dothideomycete-plant interactions illuminated by genome sequencing and EST analysis of the wheat pathogen Stagonospora nodorum.</title>
        <authorList>
            <person name="Hane J.K."/>
            <person name="Lowe R.G."/>
            <person name="Solomon P.S."/>
            <person name="Tan K.C."/>
            <person name="Schoch C.L."/>
            <person name="Spatafora J.W."/>
            <person name="Crous P.W."/>
            <person name="Kodira C."/>
            <person name="Birren B.W."/>
            <person name="Galagan J.E."/>
            <person name="Torriani S.F."/>
            <person name="McDonald B.A."/>
            <person name="Oliver R.P."/>
        </authorList>
    </citation>
    <scope>NUCLEOTIDE SEQUENCE [LARGE SCALE GENOMIC DNA]</scope>
    <source>
        <strain evidence="2">SN15 / ATCC MYA-4574 / FGSC 10173</strain>
    </source>
</reference>
<dbReference type="GeneID" id="5970476"/>
<evidence type="ECO:0000313" key="2">
    <source>
        <dbReference type="Proteomes" id="UP000001055"/>
    </source>
</evidence>
<dbReference type="InParanoid" id="Q0UYY4"/>
<protein>
    <submittedName>
        <fullName evidence="1">Uncharacterized protein</fullName>
    </submittedName>
</protein>
<name>Q0UYY4_PHANO</name>
<dbReference type="Proteomes" id="UP000001055">
    <property type="component" value="Unassembled WGS sequence"/>
</dbReference>
<dbReference type="EMBL" id="CH445328">
    <property type="protein sequence ID" value="EAT89761.1"/>
    <property type="molecule type" value="Genomic_DNA"/>
</dbReference>
<evidence type="ECO:0000313" key="1">
    <source>
        <dbReference type="EMBL" id="EAT89761.1"/>
    </source>
</evidence>
<gene>
    <name evidence="1" type="ORF">SNOG_03030</name>
</gene>
<sequence length="135" mass="15071">MTAVGTHDIEKTHHGDQQLLWVTESLAFLRFLDVLSVNTLRANLGLQQVASALVTIYIDMIDSLLLLIPRPLLECRLSVQARSGYHPGSSGLTSQPRTNADQNLPFYASTEKVPQLRSIARQTITTFIETVGRRR</sequence>